<keyword evidence="8 12" id="KW-0812">Transmembrane</keyword>
<evidence type="ECO:0000256" key="1">
    <source>
        <dbReference type="ARBA" id="ARBA00003540"/>
    </source>
</evidence>
<evidence type="ECO:0000256" key="9">
    <source>
        <dbReference type="ARBA" id="ARBA00022927"/>
    </source>
</evidence>
<comment type="similarity">
    <text evidence="3 12">Belongs to the ExbD/TolR family.</text>
</comment>
<comment type="function">
    <text evidence="1">Involved in the TonB-dependent energy-dependent transport of various receptor-bound substrates.</text>
</comment>
<keyword evidence="10 13" id="KW-1133">Transmembrane helix</keyword>
<dbReference type="EMBL" id="JACIEH010000002">
    <property type="protein sequence ID" value="MBB4099252.1"/>
    <property type="molecule type" value="Genomic_DNA"/>
</dbReference>
<comment type="subunit">
    <text evidence="4">The accessory proteins ExbB and ExbD seem to form a complex with TonB.</text>
</comment>
<accession>A0A7W6JTE0</accession>
<reference evidence="14 15" key="1">
    <citation type="submission" date="2020-08" db="EMBL/GenBank/DDBJ databases">
        <title>Genomic Encyclopedia of Type Strains, Phase IV (KMG-IV): sequencing the most valuable type-strain genomes for metagenomic binning, comparative biology and taxonomic classification.</title>
        <authorList>
            <person name="Goeker M."/>
        </authorList>
    </citation>
    <scope>NUCLEOTIDE SEQUENCE [LARGE SCALE GENOMIC DNA]</scope>
    <source>
        <strain evidence="14 15">DSM 101806</strain>
    </source>
</reference>
<evidence type="ECO:0000256" key="12">
    <source>
        <dbReference type="RuleBase" id="RU003879"/>
    </source>
</evidence>
<dbReference type="GO" id="GO:0015031">
    <property type="term" value="P:protein transport"/>
    <property type="evidence" value="ECO:0007669"/>
    <property type="project" value="UniProtKB-KW"/>
</dbReference>
<comment type="subcellular location">
    <subcellularLocation>
        <location evidence="2">Cell inner membrane</location>
        <topology evidence="2">Single-pass type II membrane protein</topology>
    </subcellularLocation>
    <subcellularLocation>
        <location evidence="12">Cell membrane</location>
        <topology evidence="12">Single-pass type II membrane protein</topology>
    </subcellularLocation>
</comment>
<keyword evidence="9 12" id="KW-0653">Protein transport</keyword>
<dbReference type="Gene3D" id="3.30.420.270">
    <property type="match status" value="1"/>
</dbReference>
<evidence type="ECO:0000256" key="11">
    <source>
        <dbReference type="ARBA" id="ARBA00023136"/>
    </source>
</evidence>
<dbReference type="PANTHER" id="PTHR30558:SF12">
    <property type="entry name" value="BIOPOLYMER TRANSPORT PROTEIN EXBD"/>
    <property type="match status" value="1"/>
</dbReference>
<evidence type="ECO:0000256" key="2">
    <source>
        <dbReference type="ARBA" id="ARBA00004249"/>
    </source>
</evidence>
<dbReference type="InterPro" id="IPR003400">
    <property type="entry name" value="ExbD"/>
</dbReference>
<evidence type="ECO:0000256" key="5">
    <source>
        <dbReference type="ARBA" id="ARBA00022448"/>
    </source>
</evidence>
<keyword evidence="15" id="KW-1185">Reference proteome</keyword>
<dbReference type="AlphaFoldDB" id="A0A7W6JTE0"/>
<comment type="caution">
    <text evidence="14">The sequence shown here is derived from an EMBL/GenBank/DDBJ whole genome shotgun (WGS) entry which is preliminary data.</text>
</comment>
<proteinExistence type="inferred from homology"/>
<keyword evidence="11 13" id="KW-0472">Membrane</keyword>
<gene>
    <name evidence="14" type="ORF">GGR46_002816</name>
</gene>
<evidence type="ECO:0000256" key="6">
    <source>
        <dbReference type="ARBA" id="ARBA00022475"/>
    </source>
</evidence>
<evidence type="ECO:0000256" key="7">
    <source>
        <dbReference type="ARBA" id="ARBA00022519"/>
    </source>
</evidence>
<evidence type="ECO:0000256" key="8">
    <source>
        <dbReference type="ARBA" id="ARBA00022692"/>
    </source>
</evidence>
<evidence type="ECO:0000313" key="14">
    <source>
        <dbReference type="EMBL" id="MBB4099252.1"/>
    </source>
</evidence>
<evidence type="ECO:0000313" key="15">
    <source>
        <dbReference type="Proteomes" id="UP000557392"/>
    </source>
</evidence>
<evidence type="ECO:0000256" key="13">
    <source>
        <dbReference type="SAM" id="Phobius"/>
    </source>
</evidence>
<evidence type="ECO:0000256" key="10">
    <source>
        <dbReference type="ARBA" id="ARBA00022989"/>
    </source>
</evidence>
<evidence type="ECO:0000256" key="3">
    <source>
        <dbReference type="ARBA" id="ARBA00005811"/>
    </source>
</evidence>
<dbReference type="PANTHER" id="PTHR30558">
    <property type="entry name" value="EXBD MEMBRANE COMPONENT OF PMF-DRIVEN MACROMOLECULE IMPORT SYSTEM"/>
    <property type="match status" value="1"/>
</dbReference>
<sequence>MQINKGRKAYDDINITPMLDLAYVLLVIFILMATASVQGIKVDLPKASAAQSLVQPKTIAITVTTDGQIFMDAFPVTMADLETRLRSAKASNPDVPIVLKGDQTAQYGKVTQVLDLCRQLDLNKVGLVTGKPSTAS</sequence>
<evidence type="ECO:0000256" key="4">
    <source>
        <dbReference type="ARBA" id="ARBA00011471"/>
    </source>
</evidence>
<keyword evidence="6" id="KW-1003">Cell membrane</keyword>
<name>A0A7W6JTE0_9SPHN</name>
<keyword evidence="7" id="KW-0997">Cell inner membrane</keyword>
<dbReference type="GO" id="GO:0005886">
    <property type="term" value="C:plasma membrane"/>
    <property type="evidence" value="ECO:0007669"/>
    <property type="project" value="UniProtKB-SubCell"/>
</dbReference>
<keyword evidence="5 12" id="KW-0813">Transport</keyword>
<organism evidence="14 15">
    <name type="scientific">Sphingomonas kyeonggiensis</name>
    <dbReference type="NCBI Taxonomy" id="1268553"/>
    <lineage>
        <taxon>Bacteria</taxon>
        <taxon>Pseudomonadati</taxon>
        <taxon>Pseudomonadota</taxon>
        <taxon>Alphaproteobacteria</taxon>
        <taxon>Sphingomonadales</taxon>
        <taxon>Sphingomonadaceae</taxon>
        <taxon>Sphingomonas</taxon>
    </lineage>
</organism>
<dbReference type="GO" id="GO:0022857">
    <property type="term" value="F:transmembrane transporter activity"/>
    <property type="evidence" value="ECO:0007669"/>
    <property type="project" value="InterPro"/>
</dbReference>
<feature type="transmembrane region" description="Helical" evidence="13">
    <location>
        <begin position="21"/>
        <end position="40"/>
    </location>
</feature>
<protein>
    <submittedName>
        <fullName evidence="14">Biopolymer transport protein ExbD</fullName>
    </submittedName>
</protein>
<dbReference type="Pfam" id="PF02472">
    <property type="entry name" value="ExbD"/>
    <property type="match status" value="1"/>
</dbReference>
<dbReference type="RefSeq" id="WP_183998543.1">
    <property type="nucleotide sequence ID" value="NZ_JACIEH010000002.1"/>
</dbReference>
<dbReference type="Proteomes" id="UP000557392">
    <property type="component" value="Unassembled WGS sequence"/>
</dbReference>